<evidence type="ECO:0000313" key="8">
    <source>
        <dbReference type="Proteomes" id="UP000323646"/>
    </source>
</evidence>
<dbReference type="InterPro" id="IPR027417">
    <property type="entry name" value="P-loop_NTPase"/>
</dbReference>
<comment type="subunit">
    <text evidence="2">Heterodimer of SbcC and SbcD.</text>
</comment>
<proteinExistence type="inferred from homology"/>
<evidence type="ECO:0000256" key="3">
    <source>
        <dbReference type="ARBA" id="ARBA00013368"/>
    </source>
</evidence>
<dbReference type="Pfam" id="PF13476">
    <property type="entry name" value="AAA_23"/>
    <property type="match status" value="1"/>
</dbReference>
<dbReference type="PANTHER" id="PTHR32114">
    <property type="entry name" value="ABC TRANSPORTER ABCH.3"/>
    <property type="match status" value="1"/>
</dbReference>
<feature type="region of interest" description="Disordered" evidence="5">
    <location>
        <begin position="108"/>
        <end position="135"/>
    </location>
</feature>
<evidence type="ECO:0000256" key="1">
    <source>
        <dbReference type="ARBA" id="ARBA00006930"/>
    </source>
</evidence>
<dbReference type="PANTHER" id="PTHR32114:SF2">
    <property type="entry name" value="ABC TRANSPORTER ABCH.3"/>
    <property type="match status" value="1"/>
</dbReference>
<dbReference type="GO" id="GO:0016887">
    <property type="term" value="F:ATP hydrolysis activity"/>
    <property type="evidence" value="ECO:0007669"/>
    <property type="project" value="InterPro"/>
</dbReference>
<evidence type="ECO:0000256" key="4">
    <source>
        <dbReference type="SAM" id="Coils"/>
    </source>
</evidence>
<reference evidence="7 8" key="1">
    <citation type="submission" date="2019-08" db="EMBL/GenBank/DDBJ databases">
        <title>Selenomonas sp. mPRGC5 and Selenomonas sp. mPRGC8 isolated from ruminal fluid of dairy goat (Capra hircus).</title>
        <authorList>
            <person name="Poothong S."/>
            <person name="Nuengjamnong C."/>
            <person name="Tanasupawat S."/>
        </authorList>
    </citation>
    <scope>NUCLEOTIDE SEQUENCE [LARGE SCALE GENOMIC DNA]</scope>
    <source>
        <strain evidence="8">mPRGC5</strain>
    </source>
</reference>
<dbReference type="Proteomes" id="UP000323646">
    <property type="component" value="Unassembled WGS sequence"/>
</dbReference>
<dbReference type="GO" id="GO:0006302">
    <property type="term" value="P:double-strand break repair"/>
    <property type="evidence" value="ECO:0007669"/>
    <property type="project" value="InterPro"/>
</dbReference>
<organism evidence="7 8">
    <name type="scientific">Selenomonas ruminis</name>
    <dbReference type="NCBI Taxonomy" id="2593411"/>
    <lineage>
        <taxon>Bacteria</taxon>
        <taxon>Bacillati</taxon>
        <taxon>Bacillota</taxon>
        <taxon>Negativicutes</taxon>
        <taxon>Selenomonadales</taxon>
        <taxon>Selenomonadaceae</taxon>
        <taxon>Selenomonas</taxon>
    </lineage>
</organism>
<dbReference type="SUPFAM" id="SSF52540">
    <property type="entry name" value="P-loop containing nucleoside triphosphate hydrolases"/>
    <property type="match status" value="1"/>
</dbReference>
<evidence type="ECO:0000256" key="2">
    <source>
        <dbReference type="ARBA" id="ARBA00011322"/>
    </source>
</evidence>
<name>A0A5D6W7L5_9FIRM</name>
<sequence>MKPIQLTIQAFGSYGERAVIDFTKPTQNLFLVTGDTGAGKTTIFDAIVYALYGDKSEKNTNKNALIPNLQSQFASLEVTPFVELAFSETKGGREQIYIVHRVPHHRRKAKRGNSEVEEKESVTLTMPDHTDYPGNKEAVNEKLRELVGLTKEQFMQVGMIAQGDFMRILRAPTSDKREIFRRLFNTEIYGRIVSRLGERNSQYREELQNILRRCQTKAEDVVVPENFSQKAGMEELVQKIRKDKTPSLVDFETLQTYLEKACELLAQEVEKAADESAAAQKVYDAENVALTKAEALQTAFDRLGEATETWQAYKQQEAGMTEKEQCAAKIQAAYAIQSAYLSFDRQQKAVAETKKLQQQYETALPELTKQEAAAGKAVEAAKAEQDKATEVFGKVQAEVRAALEIFAEVAQKTEERQRAAQDFMQANGAAEQAQQKLTAYQKQLEGWQQQVKQLPELSLTQVKCEQQQQALRQYEKEINEGIDLGRQMKAAEAESEQARAQYQMAQQVYQEKRAHYEREQQVFFDAQAGLLAETLTMGQPCPVCGSLEHPQPRVLAPGAKPLAREELERLAAEVTALNAKQQAAAEKAGKANVNFDKSKELFDLSLDKLRQKVPGCEAAETLNEIRQKVRKQLEDCENESSKLTGQLAELQKIQQQLDKSTEMLKTLQEDKEMLADKCQQAKSRQETAEKTRKVLLDKLHFATREDAEQTRRKAEESLARCERVYAEAGKVAKDWQAKCSEAKTVLSRCQQELPDKQRQSQELQLAYQQVLQEKGMNEESWQAVVREYEEKSAAVMQQQVQAWRDAYHAAAGSRDAAQKAVVGKELPDLAVLREKRTAAQAALQQASDRLATIKGQAERNERVKAQLQQQLGERADLGKEACAISNLYERLSGKRSGARMDIETYVQRYYLRQILGAANHRFRAMSGGQFELRMLDDSEAARGGNHGLDLKVLHTVTGKERAIQTLSGGESFMAALSLALGLSDQIQANMASIHLDVLFIDEGFGSLDDNSRNEAVHVLQKMAGSAKLIGIISHVTELKQEIDNQLVVTKNDKGSHVAWQIS</sequence>
<protein>
    <recommendedName>
        <fullName evidence="3">Nuclease SbcCD subunit C</fullName>
    </recommendedName>
</protein>
<keyword evidence="8" id="KW-1185">Reference proteome</keyword>
<feature type="coiled-coil region" evidence="4">
    <location>
        <begin position="829"/>
        <end position="880"/>
    </location>
</feature>
<dbReference type="InterPro" id="IPR038729">
    <property type="entry name" value="Rad50/SbcC_AAA"/>
</dbReference>
<accession>A0A5D6W7L5</accession>
<feature type="coiled-coil region" evidence="4">
    <location>
        <begin position="619"/>
        <end position="724"/>
    </location>
</feature>
<comment type="caution">
    <text evidence="7">The sequence shown here is derived from an EMBL/GenBank/DDBJ whole genome shotgun (WGS) entry which is preliminary data.</text>
</comment>
<dbReference type="AlphaFoldDB" id="A0A5D6W7L5"/>
<feature type="compositionally biased region" description="Basic and acidic residues" evidence="5">
    <location>
        <begin position="112"/>
        <end position="121"/>
    </location>
</feature>
<comment type="similarity">
    <text evidence="1">Belongs to the SMC family. SbcC subfamily.</text>
</comment>
<evidence type="ECO:0000259" key="6">
    <source>
        <dbReference type="Pfam" id="PF13476"/>
    </source>
</evidence>
<feature type="coiled-coil region" evidence="4">
    <location>
        <begin position="416"/>
        <end position="508"/>
    </location>
</feature>
<dbReference type="RefSeq" id="WP_149171299.1">
    <property type="nucleotide sequence ID" value="NZ_VTOY01000004.1"/>
</dbReference>
<dbReference type="Pfam" id="PF13558">
    <property type="entry name" value="SbcC_Walker_B"/>
    <property type="match status" value="1"/>
</dbReference>
<evidence type="ECO:0000313" key="7">
    <source>
        <dbReference type="EMBL" id="TYZ22905.1"/>
    </source>
</evidence>
<feature type="domain" description="Rad50/SbcC-type AAA" evidence="6">
    <location>
        <begin position="5"/>
        <end position="219"/>
    </location>
</feature>
<gene>
    <name evidence="7" type="ORF">FZ040_06715</name>
</gene>
<dbReference type="Gene3D" id="3.40.50.300">
    <property type="entry name" value="P-loop containing nucleotide triphosphate hydrolases"/>
    <property type="match status" value="2"/>
</dbReference>
<feature type="coiled-coil region" evidence="4">
    <location>
        <begin position="560"/>
        <end position="587"/>
    </location>
</feature>
<dbReference type="EMBL" id="VTOY01000004">
    <property type="protein sequence ID" value="TYZ22905.1"/>
    <property type="molecule type" value="Genomic_DNA"/>
</dbReference>
<keyword evidence="4" id="KW-0175">Coiled coil</keyword>
<evidence type="ECO:0000256" key="5">
    <source>
        <dbReference type="SAM" id="MobiDB-lite"/>
    </source>
</evidence>
<dbReference type="OrthoDB" id="9795626at2"/>